<dbReference type="EMBL" id="WMIG01000009">
    <property type="protein sequence ID" value="MTH60656.1"/>
    <property type="molecule type" value="Genomic_DNA"/>
</dbReference>
<protein>
    <submittedName>
        <fullName evidence="1">Phage tail protein</fullName>
    </submittedName>
</protein>
<sequence length="193" mass="21861">MRRWSHRIRGADVVLDLEDDLDRVIAELKASESDVRKSMSRALRRTATTLRVQASKRVVPELELRRAGDFRRRLRAMRARINRDGGTVGIWVGLNDMGASKFKGRVKETGAGASFRDQEFAGAFVAKGKDGRRSIFRRKRSTRFPLAEEKLPIKDQVDVILEDEILPDAVAIFMKHFLSDLRARMVLGVGKNG</sequence>
<evidence type="ECO:0000313" key="2">
    <source>
        <dbReference type="Proteomes" id="UP000449846"/>
    </source>
</evidence>
<dbReference type="InterPro" id="IPR010633">
    <property type="entry name" value="Phage_lambda_GpZ"/>
</dbReference>
<proteinExistence type="predicted"/>
<reference evidence="1 2" key="1">
    <citation type="submission" date="2019-11" db="EMBL/GenBank/DDBJ databases">
        <authorList>
            <person name="Dong K."/>
        </authorList>
    </citation>
    <scope>NUCLEOTIDE SEQUENCE [LARGE SCALE GENOMIC DNA]</scope>
    <source>
        <strain evidence="1 2">NBRC 112902</strain>
    </source>
</reference>
<dbReference type="AlphaFoldDB" id="A0A844HLC3"/>
<dbReference type="Proteomes" id="UP000449846">
    <property type="component" value="Unassembled WGS sequence"/>
</dbReference>
<name>A0A844HLC3_9RHOB</name>
<accession>A0A844HLC3</accession>
<gene>
    <name evidence="1" type="ORF">GL300_15685</name>
</gene>
<organism evidence="1 2">
    <name type="scientific">Paracoccus litorisediminis</name>
    <dbReference type="NCBI Taxonomy" id="2006130"/>
    <lineage>
        <taxon>Bacteria</taxon>
        <taxon>Pseudomonadati</taxon>
        <taxon>Pseudomonadota</taxon>
        <taxon>Alphaproteobacteria</taxon>
        <taxon>Rhodobacterales</taxon>
        <taxon>Paracoccaceae</taxon>
        <taxon>Paracoccus</taxon>
    </lineage>
</organism>
<keyword evidence="2" id="KW-1185">Reference proteome</keyword>
<dbReference type="RefSeq" id="WP_155040594.1">
    <property type="nucleotide sequence ID" value="NZ_WMIG01000009.1"/>
</dbReference>
<comment type="caution">
    <text evidence="1">The sequence shown here is derived from an EMBL/GenBank/DDBJ whole genome shotgun (WGS) entry which is preliminary data.</text>
</comment>
<dbReference type="Pfam" id="PF06763">
    <property type="entry name" value="Minor_tail_Z"/>
    <property type="match status" value="1"/>
</dbReference>
<evidence type="ECO:0000313" key="1">
    <source>
        <dbReference type="EMBL" id="MTH60656.1"/>
    </source>
</evidence>
<dbReference type="OrthoDB" id="7846618at2"/>